<evidence type="ECO:0000313" key="6">
    <source>
        <dbReference type="EMBL" id="GAA4406206.1"/>
    </source>
</evidence>
<comment type="caution">
    <text evidence="4">Lacks conserved residue(s) required for the propagation of feature annotation.</text>
</comment>
<evidence type="ECO:0000259" key="5">
    <source>
        <dbReference type="PROSITE" id="PS51635"/>
    </source>
</evidence>
<gene>
    <name evidence="6" type="ORF">GCM10023147_49700</name>
</gene>
<dbReference type="EMBL" id="BAABFR010000152">
    <property type="protein sequence ID" value="GAA4406206.1"/>
    <property type="molecule type" value="Genomic_DNA"/>
</dbReference>
<dbReference type="Pfam" id="PF01734">
    <property type="entry name" value="Patatin"/>
    <property type="match status" value="1"/>
</dbReference>
<feature type="active site" description="Nucleophile" evidence="4">
    <location>
        <position position="73"/>
    </location>
</feature>
<evidence type="ECO:0000256" key="2">
    <source>
        <dbReference type="ARBA" id="ARBA00022963"/>
    </source>
</evidence>
<proteinExistence type="predicted"/>
<dbReference type="RefSeq" id="WP_345001366.1">
    <property type="nucleotide sequence ID" value="NZ_BAABFR010000152.1"/>
</dbReference>
<name>A0ABP8KFS9_9ACTN</name>
<evidence type="ECO:0000256" key="3">
    <source>
        <dbReference type="ARBA" id="ARBA00023098"/>
    </source>
</evidence>
<keyword evidence="3 4" id="KW-0443">Lipid metabolism</keyword>
<protein>
    <submittedName>
        <fullName evidence="6">Patatin family protein</fullName>
    </submittedName>
</protein>
<dbReference type="PROSITE" id="PS51635">
    <property type="entry name" value="PNPLA"/>
    <property type="match status" value="1"/>
</dbReference>
<dbReference type="SUPFAM" id="SSF52151">
    <property type="entry name" value="FabD/lysophospholipase-like"/>
    <property type="match status" value="1"/>
</dbReference>
<dbReference type="InterPro" id="IPR002641">
    <property type="entry name" value="PNPLA_dom"/>
</dbReference>
<keyword evidence="7" id="KW-1185">Reference proteome</keyword>
<keyword evidence="2 4" id="KW-0442">Lipid degradation</keyword>
<dbReference type="InterPro" id="IPR050301">
    <property type="entry name" value="NTE"/>
</dbReference>
<sequence>MSPYPARTAPATVVDVVLARAASGSRPGARDDAYRVALSIEGGGTRSAYSAGMAAAVAEAGLLEAFDAVYGTSGGGLNAAWLLTGEGPKWLPSWGWPDVLAQRVTNPRRLLRGGPLVDTTHLVDHVYSVVTPMDYRAILDNPVSLHPIATDAATGKAVDLARFIRDEAALRRALRATTALPLLAGPPVELGGRLWFDGGLAEPVPFRTPLSQGVTHLLVLRSRKASDPGRPSRVEGIVLDLYFASRRGPYRRAPVAAADEVADTAAVQQIWVPEDGHPVARLSNDGAAIAGAVELGRSTAHAVLAP</sequence>
<dbReference type="PANTHER" id="PTHR14226">
    <property type="entry name" value="NEUROPATHY TARGET ESTERASE/SWISS CHEESE D.MELANOGASTER"/>
    <property type="match status" value="1"/>
</dbReference>
<dbReference type="Gene3D" id="3.40.1090.10">
    <property type="entry name" value="Cytosolic phospholipase A2 catalytic domain"/>
    <property type="match status" value="2"/>
</dbReference>
<evidence type="ECO:0000256" key="1">
    <source>
        <dbReference type="ARBA" id="ARBA00022801"/>
    </source>
</evidence>
<comment type="caution">
    <text evidence="6">The sequence shown here is derived from an EMBL/GenBank/DDBJ whole genome shotgun (WGS) entry which is preliminary data.</text>
</comment>
<keyword evidence="1 4" id="KW-0378">Hydrolase</keyword>
<feature type="short sequence motif" description="GXSXG" evidence="4">
    <location>
        <begin position="71"/>
        <end position="75"/>
    </location>
</feature>
<feature type="short sequence motif" description="DGA/G" evidence="4">
    <location>
        <begin position="197"/>
        <end position="199"/>
    </location>
</feature>
<evidence type="ECO:0000313" key="7">
    <source>
        <dbReference type="Proteomes" id="UP001500635"/>
    </source>
</evidence>
<reference evidence="7" key="1">
    <citation type="journal article" date="2019" name="Int. J. Syst. Evol. Microbiol.">
        <title>The Global Catalogue of Microorganisms (GCM) 10K type strain sequencing project: providing services to taxonomists for standard genome sequencing and annotation.</title>
        <authorList>
            <consortium name="The Broad Institute Genomics Platform"/>
            <consortium name="The Broad Institute Genome Sequencing Center for Infectious Disease"/>
            <person name="Wu L."/>
            <person name="Ma J."/>
        </authorList>
    </citation>
    <scope>NUCLEOTIDE SEQUENCE [LARGE SCALE GENOMIC DNA]</scope>
    <source>
        <strain evidence="7">JCM 17688</strain>
    </source>
</reference>
<dbReference type="InterPro" id="IPR016035">
    <property type="entry name" value="Acyl_Trfase/lysoPLipase"/>
</dbReference>
<feature type="active site" description="Proton acceptor" evidence="4">
    <location>
        <position position="197"/>
    </location>
</feature>
<feature type="domain" description="PNPLA" evidence="5">
    <location>
        <begin position="38"/>
        <end position="210"/>
    </location>
</feature>
<accession>A0ABP8KFS9</accession>
<dbReference type="Proteomes" id="UP001500635">
    <property type="component" value="Unassembled WGS sequence"/>
</dbReference>
<evidence type="ECO:0000256" key="4">
    <source>
        <dbReference type="PROSITE-ProRule" id="PRU01161"/>
    </source>
</evidence>
<organism evidence="6 7">
    <name type="scientific">Tsukamurella soli</name>
    <dbReference type="NCBI Taxonomy" id="644556"/>
    <lineage>
        <taxon>Bacteria</taxon>
        <taxon>Bacillati</taxon>
        <taxon>Actinomycetota</taxon>
        <taxon>Actinomycetes</taxon>
        <taxon>Mycobacteriales</taxon>
        <taxon>Tsukamurellaceae</taxon>
        <taxon>Tsukamurella</taxon>
    </lineage>
</organism>
<dbReference type="PANTHER" id="PTHR14226:SF64">
    <property type="entry name" value="PNPLA DOMAIN-CONTAINING PROTEIN"/>
    <property type="match status" value="1"/>
</dbReference>